<dbReference type="EMBL" id="LN733769">
    <property type="protein sequence ID" value="CEP18129.1"/>
    <property type="molecule type" value="Genomic_DNA"/>
</dbReference>
<accession>A0A0B7NT20</accession>
<keyword evidence="4" id="KW-1185">Reference proteome</keyword>
<reference evidence="3 4" key="1">
    <citation type="submission" date="2014-09" db="EMBL/GenBank/DDBJ databases">
        <authorList>
            <person name="Ellenberger Sabrina"/>
        </authorList>
    </citation>
    <scope>NUCLEOTIDE SEQUENCE [LARGE SCALE GENOMIC DNA]</scope>
    <source>
        <strain evidence="3 4">CBS 412.66</strain>
    </source>
</reference>
<evidence type="ECO:0000256" key="1">
    <source>
        <dbReference type="SAM" id="MobiDB-lite"/>
    </source>
</evidence>
<dbReference type="OrthoDB" id="2507140at2759"/>
<evidence type="ECO:0008006" key="5">
    <source>
        <dbReference type="Google" id="ProtNLM"/>
    </source>
</evidence>
<evidence type="ECO:0000313" key="4">
    <source>
        <dbReference type="Proteomes" id="UP000054107"/>
    </source>
</evidence>
<dbReference type="Proteomes" id="UP000054107">
    <property type="component" value="Unassembled WGS sequence"/>
</dbReference>
<feature type="compositionally biased region" description="Low complexity" evidence="1">
    <location>
        <begin position="112"/>
        <end position="133"/>
    </location>
</feature>
<feature type="signal peptide" evidence="2">
    <location>
        <begin position="1"/>
        <end position="20"/>
    </location>
</feature>
<protein>
    <recommendedName>
        <fullName evidence="5">Extracellular membrane protein CFEM domain-containing protein</fullName>
    </recommendedName>
</protein>
<evidence type="ECO:0000256" key="2">
    <source>
        <dbReference type="SAM" id="SignalP"/>
    </source>
</evidence>
<sequence>MKFTFVALVSSIAFSQLVSAQVAACAAQQVLSTCLSNEETYLKTCQGQDYACLCKWHAAKLSCYDNCPNDPGMPFAKGEKDTFCSIAQTYNTTTSSSSVAPSVAASTTIPSNSASVALPSSSSSTTASSSSTSNHHYIGQGLMVMAGVTAYFLI</sequence>
<evidence type="ECO:0000313" key="3">
    <source>
        <dbReference type="EMBL" id="CEP18129.1"/>
    </source>
</evidence>
<keyword evidence="2" id="KW-0732">Signal</keyword>
<feature type="region of interest" description="Disordered" evidence="1">
    <location>
        <begin position="112"/>
        <end position="134"/>
    </location>
</feature>
<dbReference type="STRING" id="35722.A0A0B7NT20"/>
<proteinExistence type="predicted"/>
<dbReference type="AlphaFoldDB" id="A0A0B7NT20"/>
<organism evidence="3 4">
    <name type="scientific">Parasitella parasitica</name>
    <dbReference type="NCBI Taxonomy" id="35722"/>
    <lineage>
        <taxon>Eukaryota</taxon>
        <taxon>Fungi</taxon>
        <taxon>Fungi incertae sedis</taxon>
        <taxon>Mucoromycota</taxon>
        <taxon>Mucoromycotina</taxon>
        <taxon>Mucoromycetes</taxon>
        <taxon>Mucorales</taxon>
        <taxon>Mucorineae</taxon>
        <taxon>Mucoraceae</taxon>
        <taxon>Parasitella</taxon>
    </lineage>
</organism>
<gene>
    <name evidence="3" type="primary">PARPA_12431.1 scaffold 45109</name>
</gene>
<feature type="chain" id="PRO_5002120941" description="Extracellular membrane protein CFEM domain-containing protein" evidence="2">
    <location>
        <begin position="21"/>
        <end position="154"/>
    </location>
</feature>
<name>A0A0B7NT20_9FUNG</name>